<dbReference type="Proteomes" id="UP000308197">
    <property type="component" value="Unassembled WGS sequence"/>
</dbReference>
<dbReference type="EMBL" id="ML212065">
    <property type="protein sequence ID" value="TFK79351.1"/>
    <property type="molecule type" value="Genomic_DNA"/>
</dbReference>
<feature type="region of interest" description="Disordered" evidence="1">
    <location>
        <begin position="125"/>
        <end position="146"/>
    </location>
</feature>
<protein>
    <submittedName>
        <fullName evidence="2">Uncharacterized protein</fullName>
    </submittedName>
</protein>
<dbReference type="InParanoid" id="A0A5C3NNY0"/>
<name>A0A5C3NNY0_9APHY</name>
<gene>
    <name evidence="2" type="ORF">K466DRAFT_592436</name>
</gene>
<proteinExistence type="predicted"/>
<evidence type="ECO:0000256" key="1">
    <source>
        <dbReference type="SAM" id="MobiDB-lite"/>
    </source>
</evidence>
<organism evidence="2 3">
    <name type="scientific">Polyporus arcularius HHB13444</name>
    <dbReference type="NCBI Taxonomy" id="1314778"/>
    <lineage>
        <taxon>Eukaryota</taxon>
        <taxon>Fungi</taxon>
        <taxon>Dikarya</taxon>
        <taxon>Basidiomycota</taxon>
        <taxon>Agaricomycotina</taxon>
        <taxon>Agaricomycetes</taxon>
        <taxon>Polyporales</taxon>
        <taxon>Polyporaceae</taxon>
        <taxon>Polyporus</taxon>
    </lineage>
</organism>
<evidence type="ECO:0000313" key="2">
    <source>
        <dbReference type="EMBL" id="TFK79351.1"/>
    </source>
</evidence>
<accession>A0A5C3NNY0</accession>
<sequence>MHVAQLLSGLDRRSASLPPVRRLASCARPPLTRPPHSAAHWRASSMGNPVPHLSPPLSVRPTPLAVDASAYTRSAHSRVHSRAIASSLCAASPSANTRCPCPRRRRASLASRYYLLHTETRLGLTSRSPARSHRLQQTRRGPSTLADRIDYPISDAIPPAAAGRISPEPCTNPPTRPCVFTLSGLSGECGRHTGASSHRQPAPTGRVYEYGGHGGQRVLATIVDAALTPNAVVRPG</sequence>
<dbReference type="AlphaFoldDB" id="A0A5C3NNY0"/>
<evidence type="ECO:0000313" key="3">
    <source>
        <dbReference type="Proteomes" id="UP000308197"/>
    </source>
</evidence>
<reference evidence="2 3" key="1">
    <citation type="journal article" date="2019" name="Nat. Ecol. Evol.">
        <title>Megaphylogeny resolves global patterns of mushroom evolution.</title>
        <authorList>
            <person name="Varga T."/>
            <person name="Krizsan K."/>
            <person name="Foldi C."/>
            <person name="Dima B."/>
            <person name="Sanchez-Garcia M."/>
            <person name="Sanchez-Ramirez S."/>
            <person name="Szollosi G.J."/>
            <person name="Szarkandi J.G."/>
            <person name="Papp V."/>
            <person name="Albert L."/>
            <person name="Andreopoulos W."/>
            <person name="Angelini C."/>
            <person name="Antonin V."/>
            <person name="Barry K.W."/>
            <person name="Bougher N.L."/>
            <person name="Buchanan P."/>
            <person name="Buyck B."/>
            <person name="Bense V."/>
            <person name="Catcheside P."/>
            <person name="Chovatia M."/>
            <person name="Cooper J."/>
            <person name="Damon W."/>
            <person name="Desjardin D."/>
            <person name="Finy P."/>
            <person name="Geml J."/>
            <person name="Haridas S."/>
            <person name="Hughes K."/>
            <person name="Justo A."/>
            <person name="Karasinski D."/>
            <person name="Kautmanova I."/>
            <person name="Kiss B."/>
            <person name="Kocsube S."/>
            <person name="Kotiranta H."/>
            <person name="LaButti K.M."/>
            <person name="Lechner B.E."/>
            <person name="Liimatainen K."/>
            <person name="Lipzen A."/>
            <person name="Lukacs Z."/>
            <person name="Mihaltcheva S."/>
            <person name="Morgado L.N."/>
            <person name="Niskanen T."/>
            <person name="Noordeloos M.E."/>
            <person name="Ohm R.A."/>
            <person name="Ortiz-Santana B."/>
            <person name="Ovrebo C."/>
            <person name="Racz N."/>
            <person name="Riley R."/>
            <person name="Savchenko A."/>
            <person name="Shiryaev A."/>
            <person name="Soop K."/>
            <person name="Spirin V."/>
            <person name="Szebenyi C."/>
            <person name="Tomsovsky M."/>
            <person name="Tulloss R.E."/>
            <person name="Uehling J."/>
            <person name="Grigoriev I.V."/>
            <person name="Vagvolgyi C."/>
            <person name="Papp T."/>
            <person name="Martin F.M."/>
            <person name="Miettinen O."/>
            <person name="Hibbett D.S."/>
            <person name="Nagy L.G."/>
        </authorList>
    </citation>
    <scope>NUCLEOTIDE SEQUENCE [LARGE SCALE GENOMIC DNA]</scope>
    <source>
        <strain evidence="2 3">HHB13444</strain>
    </source>
</reference>
<keyword evidence="3" id="KW-1185">Reference proteome</keyword>